<evidence type="ECO:0000256" key="6">
    <source>
        <dbReference type="ARBA" id="ARBA00023160"/>
    </source>
</evidence>
<protein>
    <recommendedName>
        <fullName evidence="7">Acyl carrier protein</fullName>
        <shortName evidence="7">ACP</shortName>
    </recommendedName>
</protein>
<comment type="subcellular location">
    <subcellularLocation>
        <location evidence="7">Cytoplasm</location>
    </subcellularLocation>
</comment>
<evidence type="ECO:0000256" key="1">
    <source>
        <dbReference type="ARBA" id="ARBA00022450"/>
    </source>
</evidence>
<accession>A0A7W7LSG6</accession>
<evidence type="ECO:0000256" key="2">
    <source>
        <dbReference type="ARBA" id="ARBA00022516"/>
    </source>
</evidence>
<dbReference type="PROSITE" id="PS50075">
    <property type="entry name" value="CARRIER"/>
    <property type="match status" value="1"/>
</dbReference>
<dbReference type="UniPathway" id="UPA00094"/>
<dbReference type="GO" id="GO:0000035">
    <property type="term" value="F:acyl binding"/>
    <property type="evidence" value="ECO:0007669"/>
    <property type="project" value="TreeGrafter"/>
</dbReference>
<evidence type="ECO:0000313" key="9">
    <source>
        <dbReference type="EMBL" id="MBB4895512.1"/>
    </source>
</evidence>
<comment type="caution">
    <text evidence="9">The sequence shown here is derived from an EMBL/GenBank/DDBJ whole genome shotgun (WGS) entry which is preliminary data.</text>
</comment>
<dbReference type="HAMAP" id="MF_01217">
    <property type="entry name" value="Acyl_carrier"/>
    <property type="match status" value="1"/>
</dbReference>
<dbReference type="GO" id="GO:0009245">
    <property type="term" value="P:lipid A biosynthetic process"/>
    <property type="evidence" value="ECO:0007669"/>
    <property type="project" value="TreeGrafter"/>
</dbReference>
<evidence type="ECO:0000256" key="4">
    <source>
        <dbReference type="ARBA" id="ARBA00022832"/>
    </source>
</evidence>
<keyword evidence="7" id="KW-0963">Cytoplasm</keyword>
<proteinExistence type="inferred from homology"/>
<name>A0A7W7LSG6_9ACTN</name>
<dbReference type="SUPFAM" id="SSF47336">
    <property type="entry name" value="ACP-like"/>
    <property type="match status" value="1"/>
</dbReference>
<dbReference type="Proteomes" id="UP000556084">
    <property type="component" value="Unassembled WGS sequence"/>
</dbReference>
<evidence type="ECO:0000313" key="10">
    <source>
        <dbReference type="Proteomes" id="UP000556084"/>
    </source>
</evidence>
<dbReference type="NCBIfam" id="NF002148">
    <property type="entry name" value="PRK00982.1-2"/>
    <property type="match status" value="1"/>
</dbReference>
<dbReference type="Pfam" id="PF00550">
    <property type="entry name" value="PP-binding"/>
    <property type="match status" value="1"/>
</dbReference>
<dbReference type="GO" id="GO:0016020">
    <property type="term" value="C:membrane"/>
    <property type="evidence" value="ECO:0007669"/>
    <property type="project" value="GOC"/>
</dbReference>
<sequence>MTSSTVEQQITDFLVDRLGLLPEEVTPQARLKEDLGLDSLDMVELVTIVESRLGLSVDDEAAESLRSLGDVVSYIEAQEPAPAASAEDAA</sequence>
<evidence type="ECO:0000256" key="5">
    <source>
        <dbReference type="ARBA" id="ARBA00023098"/>
    </source>
</evidence>
<feature type="modified residue" description="O-(pantetheine 4'-phosphoryl)serine" evidence="7">
    <location>
        <position position="39"/>
    </location>
</feature>
<organism evidence="9 10">
    <name type="scientific">Streptomyces olivoverticillatus</name>
    <dbReference type="NCBI Taxonomy" id="66427"/>
    <lineage>
        <taxon>Bacteria</taxon>
        <taxon>Bacillati</taxon>
        <taxon>Actinomycetota</taxon>
        <taxon>Actinomycetes</taxon>
        <taxon>Kitasatosporales</taxon>
        <taxon>Streptomycetaceae</taxon>
        <taxon>Streptomyces</taxon>
    </lineage>
</organism>
<dbReference type="Gene3D" id="1.10.1200.10">
    <property type="entry name" value="ACP-like"/>
    <property type="match status" value="1"/>
</dbReference>
<keyword evidence="1 7" id="KW-0596">Phosphopantetheine</keyword>
<dbReference type="PANTHER" id="PTHR20863">
    <property type="entry name" value="ACYL CARRIER PROTEIN"/>
    <property type="match status" value="1"/>
</dbReference>
<evidence type="ECO:0000256" key="7">
    <source>
        <dbReference type="HAMAP-Rule" id="MF_01217"/>
    </source>
</evidence>
<dbReference type="InterPro" id="IPR009081">
    <property type="entry name" value="PP-bd_ACP"/>
</dbReference>
<keyword evidence="6 7" id="KW-0275">Fatty acid biosynthesis</keyword>
<dbReference type="NCBIfam" id="NF002150">
    <property type="entry name" value="PRK00982.1-4"/>
    <property type="match status" value="1"/>
</dbReference>
<dbReference type="AlphaFoldDB" id="A0A7W7LSG6"/>
<dbReference type="GO" id="GO:0005829">
    <property type="term" value="C:cytosol"/>
    <property type="evidence" value="ECO:0007669"/>
    <property type="project" value="TreeGrafter"/>
</dbReference>
<dbReference type="InterPro" id="IPR036736">
    <property type="entry name" value="ACP-like_sf"/>
</dbReference>
<keyword evidence="10" id="KW-1185">Reference proteome</keyword>
<dbReference type="RefSeq" id="WP_184351271.1">
    <property type="nucleotide sequence ID" value="NZ_JACHJH010000007.1"/>
</dbReference>
<dbReference type="PANTHER" id="PTHR20863:SF76">
    <property type="entry name" value="CARRIER DOMAIN-CONTAINING PROTEIN"/>
    <property type="match status" value="1"/>
</dbReference>
<evidence type="ECO:0000259" key="8">
    <source>
        <dbReference type="PROSITE" id="PS50075"/>
    </source>
</evidence>
<comment type="function">
    <text evidence="7">Carrier of the growing fatty acid chain in fatty acid biosynthesis.</text>
</comment>
<comment type="PTM">
    <text evidence="7">4'-phosphopantetheine is transferred from CoA to a specific serine of apo-ACP by AcpS. This modification is essential for activity because fatty acids are bound in thioester linkage to the sulfhydryl of the prosthetic group.</text>
</comment>
<keyword evidence="5 7" id="KW-0443">Lipid metabolism</keyword>
<dbReference type="InterPro" id="IPR003231">
    <property type="entry name" value="ACP"/>
</dbReference>
<dbReference type="PROSITE" id="PS00012">
    <property type="entry name" value="PHOSPHOPANTETHEINE"/>
    <property type="match status" value="1"/>
</dbReference>
<dbReference type="InterPro" id="IPR006162">
    <property type="entry name" value="Ppantetheine_attach_site"/>
</dbReference>
<feature type="domain" description="Carrier" evidence="8">
    <location>
        <begin position="4"/>
        <end position="79"/>
    </location>
</feature>
<reference evidence="9 10" key="1">
    <citation type="submission" date="2020-08" db="EMBL/GenBank/DDBJ databases">
        <title>Genomic Encyclopedia of Type Strains, Phase III (KMG-III): the genomes of soil and plant-associated and newly described type strains.</title>
        <authorList>
            <person name="Whitman W."/>
        </authorList>
    </citation>
    <scope>NUCLEOTIDE SEQUENCE [LARGE SCALE GENOMIC DNA]</scope>
    <source>
        <strain evidence="9 10">CECT 3266</strain>
    </source>
</reference>
<keyword evidence="4 7" id="KW-0276">Fatty acid metabolism</keyword>
<comment type="pathway">
    <text evidence="7">Lipid metabolism; fatty acid biosynthesis.</text>
</comment>
<dbReference type="GO" id="GO:0000036">
    <property type="term" value="F:acyl carrier activity"/>
    <property type="evidence" value="ECO:0007669"/>
    <property type="project" value="UniProtKB-UniRule"/>
</dbReference>
<comment type="similarity">
    <text evidence="7">Belongs to the acyl carrier protein (ACP) family.</text>
</comment>
<evidence type="ECO:0000256" key="3">
    <source>
        <dbReference type="ARBA" id="ARBA00022553"/>
    </source>
</evidence>
<keyword evidence="2 7" id="KW-0444">Lipid biosynthesis</keyword>
<gene>
    <name evidence="7" type="primary">acpP</name>
    <name evidence="9" type="ORF">FHS39_004590</name>
</gene>
<keyword evidence="3 7" id="KW-0597">Phosphoprotein</keyword>
<dbReference type="EMBL" id="JACHJH010000007">
    <property type="protein sequence ID" value="MBB4895512.1"/>
    <property type="molecule type" value="Genomic_DNA"/>
</dbReference>